<keyword evidence="14" id="KW-0812">Transmembrane</keyword>
<dbReference type="InterPro" id="IPR012907">
    <property type="entry name" value="Peptidase_S11_C"/>
</dbReference>
<evidence type="ECO:0000256" key="13">
    <source>
        <dbReference type="RuleBase" id="RU004016"/>
    </source>
</evidence>
<evidence type="ECO:0000256" key="8">
    <source>
        <dbReference type="ARBA" id="ARBA00022801"/>
    </source>
</evidence>
<evidence type="ECO:0000256" key="4">
    <source>
        <dbReference type="ARBA" id="ARBA00012448"/>
    </source>
</evidence>
<evidence type="ECO:0000256" key="1">
    <source>
        <dbReference type="ARBA" id="ARBA00003217"/>
    </source>
</evidence>
<comment type="pathway">
    <text evidence="2">Cell wall biogenesis; peptidoglycan biosynthesis.</text>
</comment>
<keyword evidence="11" id="KW-0961">Cell wall biogenesis/degradation</keyword>
<evidence type="ECO:0000256" key="6">
    <source>
        <dbReference type="ARBA" id="ARBA00022670"/>
    </source>
</evidence>
<proteinExistence type="inferred from homology"/>
<dbReference type="InterPro" id="IPR018044">
    <property type="entry name" value="Peptidase_S11"/>
</dbReference>
<dbReference type="InterPro" id="IPR012338">
    <property type="entry name" value="Beta-lactam/transpept-like"/>
</dbReference>
<keyword evidence="7" id="KW-0732">Signal</keyword>
<evidence type="ECO:0000259" key="15">
    <source>
        <dbReference type="SMART" id="SM00936"/>
    </source>
</evidence>
<evidence type="ECO:0000256" key="9">
    <source>
        <dbReference type="ARBA" id="ARBA00022960"/>
    </source>
</evidence>
<dbReference type="EMBL" id="BMYK01000013">
    <property type="protein sequence ID" value="GHC90191.1"/>
    <property type="molecule type" value="Genomic_DNA"/>
</dbReference>
<keyword evidence="6" id="KW-0645">Protease</keyword>
<evidence type="ECO:0000313" key="17">
    <source>
        <dbReference type="Proteomes" id="UP000626210"/>
    </source>
</evidence>
<comment type="similarity">
    <text evidence="3 13">Belongs to the peptidase S11 family.</text>
</comment>
<protein>
    <recommendedName>
        <fullName evidence="4">serine-type D-Ala-D-Ala carboxypeptidase</fullName>
        <ecNumber evidence="4">3.4.16.4</ecNumber>
    </recommendedName>
</protein>
<dbReference type="Gene3D" id="2.60.410.10">
    <property type="entry name" value="D-Ala-D-Ala carboxypeptidase, C-terminal domain"/>
    <property type="match status" value="1"/>
</dbReference>
<accession>A0ABQ3G4R7</accession>
<dbReference type="InterPro" id="IPR015956">
    <property type="entry name" value="Peniciliin-bd_prot_C_sf"/>
</dbReference>
<dbReference type="Pfam" id="PF07943">
    <property type="entry name" value="PBP5_C"/>
    <property type="match status" value="1"/>
</dbReference>
<dbReference type="InterPro" id="IPR037167">
    <property type="entry name" value="Peptidase_S11_C_sf"/>
</dbReference>
<evidence type="ECO:0000256" key="14">
    <source>
        <dbReference type="SAM" id="Phobius"/>
    </source>
</evidence>
<comment type="catalytic activity">
    <reaction evidence="12">
        <text>Preferential cleavage: (Ac)2-L-Lys-D-Ala-|-D-Ala. Also transpeptidation of peptidyl-alanyl moieties that are N-acyl substituents of D-alanine.</text>
        <dbReference type="EC" id="3.4.16.4"/>
    </reaction>
</comment>
<comment type="caution">
    <text evidence="16">The sequence shown here is derived from an EMBL/GenBank/DDBJ whole genome shotgun (WGS) entry which is preliminary data.</text>
</comment>
<dbReference type="EC" id="3.4.16.4" evidence="4"/>
<reference evidence="17" key="1">
    <citation type="journal article" date="2019" name="Int. J. Syst. Evol. Microbiol.">
        <title>The Global Catalogue of Microorganisms (GCM) 10K type strain sequencing project: providing services to taxonomists for standard genome sequencing and annotation.</title>
        <authorList>
            <consortium name="The Broad Institute Genomics Platform"/>
            <consortium name="The Broad Institute Genome Sequencing Center for Infectious Disease"/>
            <person name="Wu L."/>
            <person name="Ma J."/>
        </authorList>
    </citation>
    <scope>NUCLEOTIDE SEQUENCE [LARGE SCALE GENOMIC DNA]</scope>
    <source>
        <strain evidence="17">KCTC 23314</strain>
    </source>
</reference>
<dbReference type="PRINTS" id="PR00725">
    <property type="entry name" value="DADACBPTASE1"/>
</dbReference>
<evidence type="ECO:0000256" key="3">
    <source>
        <dbReference type="ARBA" id="ARBA00007164"/>
    </source>
</evidence>
<keyword evidence="14" id="KW-0472">Membrane</keyword>
<keyword evidence="14" id="KW-1133">Transmembrane helix</keyword>
<gene>
    <name evidence="16" type="primary">dacC</name>
    <name evidence="16" type="ORF">GCM10007320_38300</name>
</gene>
<evidence type="ECO:0000313" key="16">
    <source>
        <dbReference type="EMBL" id="GHC90191.1"/>
    </source>
</evidence>
<evidence type="ECO:0000256" key="11">
    <source>
        <dbReference type="ARBA" id="ARBA00023316"/>
    </source>
</evidence>
<dbReference type="GO" id="GO:0004180">
    <property type="term" value="F:carboxypeptidase activity"/>
    <property type="evidence" value="ECO:0007669"/>
    <property type="project" value="UniProtKB-KW"/>
</dbReference>
<dbReference type="SMART" id="SM00936">
    <property type="entry name" value="PBP5_C"/>
    <property type="match status" value="1"/>
</dbReference>
<evidence type="ECO:0000256" key="5">
    <source>
        <dbReference type="ARBA" id="ARBA00022645"/>
    </source>
</evidence>
<dbReference type="Proteomes" id="UP000626210">
    <property type="component" value="Unassembled WGS sequence"/>
</dbReference>
<dbReference type="SUPFAM" id="SSF56601">
    <property type="entry name" value="beta-lactamase/transpeptidase-like"/>
    <property type="match status" value="1"/>
</dbReference>
<feature type="domain" description="Peptidase S11 D-Ala-D-Ala carboxypeptidase A C-terminal" evidence="15">
    <location>
        <begin position="325"/>
        <end position="413"/>
    </location>
</feature>
<keyword evidence="9" id="KW-0133">Cell shape</keyword>
<evidence type="ECO:0000256" key="12">
    <source>
        <dbReference type="ARBA" id="ARBA00034000"/>
    </source>
</evidence>
<evidence type="ECO:0000256" key="7">
    <source>
        <dbReference type="ARBA" id="ARBA00022729"/>
    </source>
</evidence>
<keyword evidence="17" id="KW-1185">Reference proteome</keyword>
<dbReference type="Gene3D" id="3.40.710.10">
    <property type="entry name" value="DD-peptidase/beta-lactamase superfamily"/>
    <property type="match status" value="1"/>
</dbReference>
<dbReference type="Pfam" id="PF00768">
    <property type="entry name" value="Peptidase_S11"/>
    <property type="match status" value="1"/>
</dbReference>
<keyword evidence="8" id="KW-0378">Hydrolase</keyword>
<evidence type="ECO:0000256" key="2">
    <source>
        <dbReference type="ARBA" id="ARBA00004752"/>
    </source>
</evidence>
<name>A0ABQ3G4R7_9BURK</name>
<keyword evidence="10" id="KW-0573">Peptidoglycan synthesis</keyword>
<dbReference type="InterPro" id="IPR001967">
    <property type="entry name" value="Peptidase_S11_N"/>
</dbReference>
<comment type="function">
    <text evidence="1">Removes C-terminal D-alanyl residues from sugar-peptide cell wall precursors.</text>
</comment>
<keyword evidence="5 16" id="KW-0121">Carboxypeptidase</keyword>
<sequence length="430" mass="45580">MNSRLPAESAPEPTSVFLSLRTVQANRSLILSAVLAIAAGGFVPSTASFAAPQHASKAAQKKAATPPSVTPSAEPGGPPVLAAKAWLVMDYDSGQVLASENADEPLPPASLTKMMTSFLVEQSIRTGKLKQDDLVSVSENAWCRGSGTESCMYLPLNSQAKVIDILRGIIVQSGNDASKAIAEHIAGTEDNFATLMNAEAKRLGMTQTHFVNATGLPDPAHKASARDLAVLARAIIRDSADFYPIYAEREFTFNKIKQGNRNALLYTDPTVDGLKTGHTQEAGYCLVTSSKRNGMRLITVILNANSMQARADQTRALLSWGFSRFEKATPIQPDAQVALAKVSFGKADTVPAVLGAPWTITVPKGQKLETAAQLNADLEAPVAKGAVIGKVVATSGGKPVAEAPLVAQADVERAGFLLRAWQHLLRLFGK</sequence>
<dbReference type="SUPFAM" id="SSF69189">
    <property type="entry name" value="Penicillin-binding protein associated domain"/>
    <property type="match status" value="1"/>
</dbReference>
<evidence type="ECO:0000256" key="10">
    <source>
        <dbReference type="ARBA" id="ARBA00022984"/>
    </source>
</evidence>
<dbReference type="PANTHER" id="PTHR21581">
    <property type="entry name" value="D-ALANYL-D-ALANINE CARBOXYPEPTIDASE"/>
    <property type="match status" value="1"/>
</dbReference>
<organism evidence="16 17">
    <name type="scientific">Pseudorhodoferax aquiterrae</name>
    <dbReference type="NCBI Taxonomy" id="747304"/>
    <lineage>
        <taxon>Bacteria</taxon>
        <taxon>Pseudomonadati</taxon>
        <taxon>Pseudomonadota</taxon>
        <taxon>Betaproteobacteria</taxon>
        <taxon>Burkholderiales</taxon>
        <taxon>Comamonadaceae</taxon>
    </lineage>
</organism>
<feature type="transmembrane region" description="Helical" evidence="14">
    <location>
        <begin position="29"/>
        <end position="51"/>
    </location>
</feature>
<dbReference type="PANTHER" id="PTHR21581:SF6">
    <property type="entry name" value="TRAFFICKING PROTEIN PARTICLE COMPLEX SUBUNIT 12"/>
    <property type="match status" value="1"/>
</dbReference>